<dbReference type="Proteomes" id="UP000585614">
    <property type="component" value="Unassembled WGS sequence"/>
</dbReference>
<dbReference type="SUPFAM" id="SSF158235">
    <property type="entry name" value="SOCS box-like"/>
    <property type="match status" value="1"/>
</dbReference>
<name>A0A7J7YI74_RHIFE</name>
<dbReference type="UniPathway" id="UPA00143"/>
<dbReference type="EMBL" id="JACAGC010000006">
    <property type="protein sequence ID" value="KAF6361737.1"/>
    <property type="molecule type" value="Genomic_DNA"/>
</dbReference>
<proteinExistence type="predicted"/>
<gene>
    <name evidence="3" type="ORF">mRhiFer1_009963</name>
</gene>
<dbReference type="GO" id="GO:0035556">
    <property type="term" value="P:intracellular signal transduction"/>
    <property type="evidence" value="ECO:0007669"/>
    <property type="project" value="InterPro"/>
</dbReference>
<comment type="pathway">
    <text evidence="1">Protein modification; protein ubiquitination.</text>
</comment>
<reference evidence="3 4" key="1">
    <citation type="journal article" date="2020" name="Nature">
        <title>Six reference-quality genomes reveal evolution of bat adaptations.</title>
        <authorList>
            <person name="Jebb D."/>
            <person name="Huang Z."/>
            <person name="Pippel M."/>
            <person name="Hughes G.M."/>
            <person name="Lavrichenko K."/>
            <person name="Devanna P."/>
            <person name="Winkler S."/>
            <person name="Jermiin L.S."/>
            <person name="Skirmuntt E.C."/>
            <person name="Katzourakis A."/>
            <person name="Burkitt-Gray L."/>
            <person name="Ray D.A."/>
            <person name="Sullivan K.A.M."/>
            <person name="Roscito J.G."/>
            <person name="Kirilenko B.M."/>
            <person name="Davalos L.M."/>
            <person name="Corthals A.P."/>
            <person name="Power M.L."/>
            <person name="Jones G."/>
            <person name="Ransome R.D."/>
            <person name="Dechmann D.K.N."/>
            <person name="Locatelli A.G."/>
            <person name="Puechmaille S.J."/>
            <person name="Fedrigo O."/>
            <person name="Jarvis E.D."/>
            <person name="Hiller M."/>
            <person name="Vernes S.C."/>
            <person name="Myers E.W."/>
            <person name="Teeling E.C."/>
        </authorList>
    </citation>
    <scope>NUCLEOTIDE SEQUENCE [LARGE SCALE GENOMIC DNA]</scope>
    <source>
        <strain evidence="3">MRhiFer1</strain>
        <tissue evidence="3">Lung</tissue>
    </source>
</reference>
<dbReference type="PROSITE" id="PS50225">
    <property type="entry name" value="SOCS"/>
    <property type="match status" value="1"/>
</dbReference>
<evidence type="ECO:0000313" key="4">
    <source>
        <dbReference type="Proteomes" id="UP000585614"/>
    </source>
</evidence>
<evidence type="ECO:0000259" key="2">
    <source>
        <dbReference type="PROSITE" id="PS50225"/>
    </source>
</evidence>
<organism evidence="3 4">
    <name type="scientific">Rhinolophus ferrumequinum</name>
    <name type="common">Greater horseshoe bat</name>
    <dbReference type="NCBI Taxonomy" id="59479"/>
    <lineage>
        <taxon>Eukaryota</taxon>
        <taxon>Metazoa</taxon>
        <taxon>Chordata</taxon>
        <taxon>Craniata</taxon>
        <taxon>Vertebrata</taxon>
        <taxon>Euteleostomi</taxon>
        <taxon>Mammalia</taxon>
        <taxon>Eutheria</taxon>
        <taxon>Laurasiatheria</taxon>
        <taxon>Chiroptera</taxon>
        <taxon>Yinpterochiroptera</taxon>
        <taxon>Rhinolophoidea</taxon>
        <taxon>Rhinolophidae</taxon>
        <taxon>Rhinolophinae</taxon>
        <taxon>Rhinolophus</taxon>
    </lineage>
</organism>
<dbReference type="InterPro" id="IPR036036">
    <property type="entry name" value="SOCS_box-like_dom_sf"/>
</dbReference>
<protein>
    <recommendedName>
        <fullName evidence="2">SOCS box domain-containing protein</fullName>
    </recommendedName>
</protein>
<evidence type="ECO:0000313" key="3">
    <source>
        <dbReference type="EMBL" id="KAF6361737.1"/>
    </source>
</evidence>
<dbReference type="AlphaFoldDB" id="A0A7J7YI74"/>
<sequence>MGTQGCRVKSYDYLLKSLLVGDSDVSKSEILENLQHRTAEYRVHLQQRNKTTTILLELGDNLGQGSFCTVFRSYPRGCKGFSWTLHGDQEANRMFSLQNLCGWAIISCTPVHLIDKFPQLVTIKSHLRSSSVANGIHDT</sequence>
<dbReference type="InterPro" id="IPR001496">
    <property type="entry name" value="SOCS_box"/>
</dbReference>
<feature type="domain" description="SOCS box" evidence="2">
    <location>
        <begin position="85"/>
        <end position="133"/>
    </location>
</feature>
<evidence type="ECO:0000256" key="1">
    <source>
        <dbReference type="ARBA" id="ARBA00004906"/>
    </source>
</evidence>
<comment type="caution">
    <text evidence="3">The sequence shown here is derived from an EMBL/GenBank/DDBJ whole genome shotgun (WGS) entry which is preliminary data.</text>
</comment>
<accession>A0A7J7YI74</accession>
<dbReference type="GO" id="GO:0016567">
    <property type="term" value="P:protein ubiquitination"/>
    <property type="evidence" value="ECO:0007669"/>
    <property type="project" value="UniProtKB-UniPathway"/>
</dbReference>